<feature type="domain" description="Starch synthase catalytic" evidence="11">
    <location>
        <begin position="14"/>
        <end position="256"/>
    </location>
</feature>
<dbReference type="GO" id="GO:0005978">
    <property type="term" value="P:glycogen biosynthetic process"/>
    <property type="evidence" value="ECO:0007669"/>
    <property type="project" value="UniProtKB-UniRule"/>
</dbReference>
<comment type="catalytic activity">
    <reaction evidence="1 8">
        <text>[(1-&gt;4)-alpha-D-glucosyl](n) + ADP-alpha-D-glucose = [(1-&gt;4)-alpha-D-glucosyl](n+1) + ADP + H(+)</text>
        <dbReference type="Rhea" id="RHEA:18189"/>
        <dbReference type="Rhea" id="RHEA-COMP:9584"/>
        <dbReference type="Rhea" id="RHEA-COMP:9587"/>
        <dbReference type="ChEBI" id="CHEBI:15378"/>
        <dbReference type="ChEBI" id="CHEBI:15444"/>
        <dbReference type="ChEBI" id="CHEBI:57498"/>
        <dbReference type="ChEBI" id="CHEBI:456216"/>
        <dbReference type="EC" id="2.4.1.21"/>
    </reaction>
</comment>
<dbReference type="EC" id="2.4.1.21" evidence="8"/>
<proteinExistence type="inferred from homology"/>
<evidence type="ECO:0000256" key="9">
    <source>
        <dbReference type="SAM" id="MobiDB-lite"/>
    </source>
</evidence>
<dbReference type="Pfam" id="PF08323">
    <property type="entry name" value="Glyco_transf_5"/>
    <property type="match status" value="1"/>
</dbReference>
<evidence type="ECO:0000256" key="2">
    <source>
        <dbReference type="ARBA" id="ARBA00002764"/>
    </source>
</evidence>
<dbReference type="EMBL" id="JABXXS010000037">
    <property type="protein sequence ID" value="NVN37992.1"/>
    <property type="molecule type" value="Genomic_DNA"/>
</dbReference>
<dbReference type="AlphaFoldDB" id="A0A850P810"/>
<feature type="binding site" evidence="8">
    <location>
        <position position="26"/>
    </location>
    <ligand>
        <name>ADP-alpha-D-glucose</name>
        <dbReference type="ChEBI" id="CHEBI:57498"/>
    </ligand>
</feature>
<evidence type="ECO:0000256" key="1">
    <source>
        <dbReference type="ARBA" id="ARBA00001478"/>
    </source>
</evidence>
<dbReference type="InterPro" id="IPR001296">
    <property type="entry name" value="Glyco_trans_1"/>
</dbReference>
<comment type="similarity">
    <text evidence="4 8">Belongs to the glycosyltransferase 1 family. Bacterial/plant glycogen synthase subfamily.</text>
</comment>
<evidence type="ECO:0000259" key="11">
    <source>
        <dbReference type="Pfam" id="PF08323"/>
    </source>
</evidence>
<dbReference type="NCBIfam" id="TIGR02095">
    <property type="entry name" value="glgA"/>
    <property type="match status" value="1"/>
</dbReference>
<dbReference type="NCBIfam" id="NF001899">
    <property type="entry name" value="PRK00654.1-2"/>
    <property type="match status" value="1"/>
</dbReference>
<evidence type="ECO:0000313" key="12">
    <source>
        <dbReference type="EMBL" id="NVN37992.1"/>
    </source>
</evidence>
<dbReference type="InterPro" id="IPR011835">
    <property type="entry name" value="GS/SS"/>
</dbReference>
<evidence type="ECO:0000256" key="3">
    <source>
        <dbReference type="ARBA" id="ARBA00004964"/>
    </source>
</evidence>
<protein>
    <recommendedName>
        <fullName evidence="8">Glycogen synthase</fullName>
        <ecNumber evidence="8">2.4.1.21</ecNumber>
    </recommendedName>
    <alternativeName>
        <fullName evidence="8">Starch [bacterial glycogen] synthase</fullName>
    </alternativeName>
</protein>
<comment type="pathway">
    <text evidence="3 8">Glycan biosynthesis; glycogen biosynthesis.</text>
</comment>
<feature type="region of interest" description="Disordered" evidence="9">
    <location>
        <begin position="525"/>
        <end position="545"/>
    </location>
</feature>
<dbReference type="HAMAP" id="MF_00484">
    <property type="entry name" value="Glycogen_synth"/>
    <property type="match status" value="1"/>
</dbReference>
<dbReference type="UniPathway" id="UPA00164"/>
<keyword evidence="7 8" id="KW-0320">Glycogen biosynthesis</keyword>
<dbReference type="Gene3D" id="3.40.50.2000">
    <property type="entry name" value="Glycogen Phosphorylase B"/>
    <property type="match status" value="2"/>
</dbReference>
<evidence type="ECO:0000256" key="5">
    <source>
        <dbReference type="ARBA" id="ARBA00022676"/>
    </source>
</evidence>
<evidence type="ECO:0000256" key="7">
    <source>
        <dbReference type="ARBA" id="ARBA00023056"/>
    </source>
</evidence>
<dbReference type="Proteomes" id="UP000522590">
    <property type="component" value="Unassembled WGS sequence"/>
</dbReference>
<accession>A0A850P810</accession>
<evidence type="ECO:0000259" key="10">
    <source>
        <dbReference type="Pfam" id="PF00534"/>
    </source>
</evidence>
<keyword evidence="6 8" id="KW-0808">Transferase</keyword>
<evidence type="ECO:0000256" key="4">
    <source>
        <dbReference type="ARBA" id="ARBA00010281"/>
    </source>
</evidence>
<comment type="function">
    <text evidence="2 8">Synthesizes alpha-1,4-glucan chains using ADP-glucose.</text>
</comment>
<sequence length="545" mass="58605">MVRAVTTFFSPIRLLSVTSEMFPFVKTGGLGDVAGSLPAALAPYGVMVTTLLPGYPAVMAAARERRVVAHMDSLLGHAATLWSATVAGLDLLILDAPDLFDRPGNPYMCPDGQDWPDNGIRFAVLSRMAADIAQGRIAQGRIDWYRPDIVQAHDWQAGLVAAYLHHDGIAMGTPRVPVVQTIHNLAFQGRFPATCLARFGLPPEAFSVEGCECYGAISFLKAGLYHADRITTVSPSYAQEIQTPEGGMGLDGLLRHRSDRLEGILNGINTDIWNPASDPAVHFPYVVGDMTGRAPNKRDLQAQFGLWADPNAFVIGIVSRLTAQKGIDLLADVTDRLLAGNTQIVVVGEGDRDIERGLVALHRRYPGRFACHIGYSEVLGHRVPAAVDALLVPSRFEPCGLTQLGALRYGAVPIASRVGGLADTIVDANPAALAHGGATGFLFAPVDGETLVAGVSRARTLYRRNRPAWRQLQHNGAGYDVSWNDKAAHYVMLFAEVLGVDLSAPATSNVICLPGGADMGTRLREGRRRTIARRPPRLSRPLVAP</sequence>
<dbReference type="CDD" id="cd03791">
    <property type="entry name" value="GT5_Glycogen_synthase_DULL1-like"/>
    <property type="match status" value="1"/>
</dbReference>
<evidence type="ECO:0000313" key="13">
    <source>
        <dbReference type="Proteomes" id="UP000522590"/>
    </source>
</evidence>
<gene>
    <name evidence="8 12" type="primary">glgA</name>
    <name evidence="12" type="ORF">HUK81_13755</name>
</gene>
<dbReference type="PANTHER" id="PTHR45825">
    <property type="entry name" value="GRANULE-BOUND STARCH SYNTHASE 1, CHLOROPLASTIC/AMYLOPLASTIC"/>
    <property type="match status" value="1"/>
</dbReference>
<dbReference type="SUPFAM" id="SSF53756">
    <property type="entry name" value="UDP-Glycosyltransferase/glycogen phosphorylase"/>
    <property type="match status" value="1"/>
</dbReference>
<feature type="compositionally biased region" description="Basic residues" evidence="9">
    <location>
        <begin position="525"/>
        <end position="537"/>
    </location>
</feature>
<dbReference type="GO" id="GO:0005829">
    <property type="term" value="C:cytosol"/>
    <property type="evidence" value="ECO:0007669"/>
    <property type="project" value="TreeGrafter"/>
</dbReference>
<name>A0A850P810_9PROT</name>
<dbReference type="GO" id="GO:0004373">
    <property type="term" value="F:alpha-1,4-glucan glucosyltransferase (UDP-glucose donor) activity"/>
    <property type="evidence" value="ECO:0007669"/>
    <property type="project" value="InterPro"/>
</dbReference>
<evidence type="ECO:0000256" key="8">
    <source>
        <dbReference type="HAMAP-Rule" id="MF_00484"/>
    </source>
</evidence>
<dbReference type="PANTHER" id="PTHR45825:SF11">
    <property type="entry name" value="ALPHA AMYLASE DOMAIN-CONTAINING PROTEIN"/>
    <property type="match status" value="1"/>
</dbReference>
<keyword evidence="5 8" id="KW-0328">Glycosyltransferase</keyword>
<dbReference type="RefSeq" id="WP_176643745.1">
    <property type="nucleotide sequence ID" value="NZ_JABXXS010000037.1"/>
</dbReference>
<dbReference type="InterPro" id="IPR013534">
    <property type="entry name" value="Starch_synth_cat_dom"/>
</dbReference>
<feature type="domain" description="Glycosyl transferase family 1" evidence="10">
    <location>
        <begin position="311"/>
        <end position="458"/>
    </location>
</feature>
<comment type="caution">
    <text evidence="12">The sequence shown here is derived from an EMBL/GenBank/DDBJ whole genome shotgun (WGS) entry which is preliminary data.</text>
</comment>
<dbReference type="GO" id="GO:0009011">
    <property type="term" value="F:alpha-1,4-glucan glucosyltransferase (ADP-glucose donor) activity"/>
    <property type="evidence" value="ECO:0007669"/>
    <property type="project" value="UniProtKB-UniRule"/>
</dbReference>
<organism evidence="12 13">
    <name type="scientific">Komagataeibacter swingsii</name>
    <dbReference type="NCBI Taxonomy" id="215220"/>
    <lineage>
        <taxon>Bacteria</taxon>
        <taxon>Pseudomonadati</taxon>
        <taxon>Pseudomonadota</taxon>
        <taxon>Alphaproteobacteria</taxon>
        <taxon>Acetobacterales</taxon>
        <taxon>Acetobacteraceae</taxon>
        <taxon>Komagataeibacter</taxon>
    </lineage>
</organism>
<reference evidence="12 13" key="1">
    <citation type="submission" date="2020-06" db="EMBL/GenBank/DDBJ databases">
        <title>Description of novel acetic acid bacteria.</title>
        <authorList>
            <person name="Sombolestani A."/>
        </authorList>
    </citation>
    <scope>NUCLEOTIDE SEQUENCE [LARGE SCALE GENOMIC DNA]</scope>
    <source>
        <strain evidence="12 13">LMG 25</strain>
    </source>
</reference>
<dbReference type="Pfam" id="PF00534">
    <property type="entry name" value="Glycos_transf_1"/>
    <property type="match status" value="1"/>
</dbReference>
<evidence type="ECO:0000256" key="6">
    <source>
        <dbReference type="ARBA" id="ARBA00022679"/>
    </source>
</evidence>